<evidence type="ECO:0000313" key="6">
    <source>
        <dbReference type="Proteomes" id="UP001152798"/>
    </source>
</evidence>
<dbReference type="GO" id="GO:0030170">
    <property type="term" value="F:pyridoxal phosphate binding"/>
    <property type="evidence" value="ECO:0007669"/>
    <property type="project" value="InterPro"/>
</dbReference>
<dbReference type="InterPro" id="IPR015424">
    <property type="entry name" value="PyrdxlP-dep_Trfase"/>
</dbReference>
<dbReference type="GO" id="GO:0005737">
    <property type="term" value="C:cytoplasm"/>
    <property type="evidence" value="ECO:0007669"/>
    <property type="project" value="TreeGrafter"/>
</dbReference>
<protein>
    <recommendedName>
        <fullName evidence="4">Ornithine aminotransferase</fullName>
        <ecNumber evidence="4">2.6.1.13</ecNumber>
    </recommendedName>
</protein>
<organism evidence="5 6">
    <name type="scientific">Nezara viridula</name>
    <name type="common">Southern green stink bug</name>
    <name type="synonym">Cimex viridulus</name>
    <dbReference type="NCBI Taxonomy" id="85310"/>
    <lineage>
        <taxon>Eukaryota</taxon>
        <taxon>Metazoa</taxon>
        <taxon>Ecdysozoa</taxon>
        <taxon>Arthropoda</taxon>
        <taxon>Hexapoda</taxon>
        <taxon>Insecta</taxon>
        <taxon>Pterygota</taxon>
        <taxon>Neoptera</taxon>
        <taxon>Paraneoptera</taxon>
        <taxon>Hemiptera</taxon>
        <taxon>Heteroptera</taxon>
        <taxon>Panheteroptera</taxon>
        <taxon>Pentatomomorpha</taxon>
        <taxon>Pentatomoidea</taxon>
        <taxon>Pentatomidae</taxon>
        <taxon>Pentatominae</taxon>
        <taxon>Nezara</taxon>
    </lineage>
</organism>
<evidence type="ECO:0000256" key="1">
    <source>
        <dbReference type="ARBA" id="ARBA00001933"/>
    </source>
</evidence>
<evidence type="ECO:0000256" key="3">
    <source>
        <dbReference type="ARBA" id="ARBA00022898"/>
    </source>
</evidence>
<dbReference type="SUPFAM" id="SSF53383">
    <property type="entry name" value="PLP-dependent transferases"/>
    <property type="match status" value="1"/>
</dbReference>
<dbReference type="GO" id="GO:0004587">
    <property type="term" value="F:ornithine aminotransferase activity"/>
    <property type="evidence" value="ECO:0007669"/>
    <property type="project" value="UniProtKB-EC"/>
</dbReference>
<keyword evidence="4" id="KW-0808">Transferase</keyword>
<comment type="similarity">
    <text evidence="2 4">Belongs to the class-III pyridoxal-phosphate-dependent aminotransferase family.</text>
</comment>
<reference evidence="5" key="1">
    <citation type="submission" date="2022-01" db="EMBL/GenBank/DDBJ databases">
        <authorList>
            <person name="King R."/>
        </authorList>
    </citation>
    <scope>NUCLEOTIDE SEQUENCE</scope>
</reference>
<evidence type="ECO:0000313" key="5">
    <source>
        <dbReference type="EMBL" id="CAH1406928.1"/>
    </source>
</evidence>
<dbReference type="EC" id="2.6.1.13" evidence="4"/>
<dbReference type="InterPro" id="IPR015422">
    <property type="entry name" value="PyrdxlP-dep_Trfase_small"/>
</dbReference>
<dbReference type="Gene3D" id="3.90.1150.10">
    <property type="entry name" value="Aspartate Aminotransferase, domain 1"/>
    <property type="match status" value="1"/>
</dbReference>
<proteinExistence type="inferred from homology"/>
<dbReference type="AlphaFoldDB" id="A0A9P0MTT4"/>
<evidence type="ECO:0000256" key="4">
    <source>
        <dbReference type="RuleBase" id="RU365036"/>
    </source>
</evidence>
<dbReference type="InterPro" id="IPR015421">
    <property type="entry name" value="PyrdxlP-dep_Trfase_major"/>
</dbReference>
<dbReference type="InterPro" id="IPR050103">
    <property type="entry name" value="Class-III_PLP-dep_AT"/>
</dbReference>
<dbReference type="EMBL" id="OV725083">
    <property type="protein sequence ID" value="CAH1406928.1"/>
    <property type="molecule type" value="Genomic_DNA"/>
</dbReference>
<gene>
    <name evidence="5" type="ORF">NEZAVI_LOCUS14763</name>
</gene>
<name>A0A9P0MTT4_NEZVI</name>
<dbReference type="PANTHER" id="PTHR11986:SF18">
    <property type="entry name" value="ORNITHINE AMINOTRANSFERASE, MITOCHONDRIAL"/>
    <property type="match status" value="1"/>
</dbReference>
<keyword evidence="6" id="KW-1185">Reference proteome</keyword>
<comment type="cofactor">
    <cofactor evidence="1 4">
        <name>pyridoxal 5'-phosphate</name>
        <dbReference type="ChEBI" id="CHEBI:597326"/>
    </cofactor>
</comment>
<evidence type="ECO:0000256" key="2">
    <source>
        <dbReference type="ARBA" id="ARBA00008954"/>
    </source>
</evidence>
<keyword evidence="4" id="KW-0032">Aminotransferase</keyword>
<sequence length="203" mass="23605">MMYLFTKNLWSIFDKVQNQVLKTQFQNWSSSKDMISKEEKPVAHRFDPLPVVKSKGNEVSDKVGKRYLDFIARFASFNFGHYHPRILKMFKKQGSMLSSTERVDDNHSLPKYAEVKTKDFNHGCVVPMTTGIEGGETAVQLPRYDKGYRCKNIPDRKAGKTWESLSTNNKNEAQKPFGPWMKLFGPWMPGFKFIYSFIEFIHS</sequence>
<keyword evidence="3 4" id="KW-0663">Pyridoxal phosphate</keyword>
<dbReference type="GO" id="GO:0019544">
    <property type="term" value="P:L-arginine catabolic process to L-glutamate"/>
    <property type="evidence" value="ECO:0007669"/>
    <property type="project" value="TreeGrafter"/>
</dbReference>
<dbReference type="Proteomes" id="UP001152798">
    <property type="component" value="Chromosome 7"/>
</dbReference>
<dbReference type="Pfam" id="PF00202">
    <property type="entry name" value="Aminotran_3"/>
    <property type="match status" value="1"/>
</dbReference>
<comment type="catalytic activity">
    <reaction evidence="4">
        <text>a 2-oxocarboxylate + L-ornithine = L-glutamate 5-semialdehyde + an L-alpha-amino acid</text>
        <dbReference type="Rhea" id="RHEA:13877"/>
        <dbReference type="ChEBI" id="CHEBI:35179"/>
        <dbReference type="ChEBI" id="CHEBI:46911"/>
        <dbReference type="ChEBI" id="CHEBI:58066"/>
        <dbReference type="ChEBI" id="CHEBI:59869"/>
        <dbReference type="EC" id="2.6.1.13"/>
    </reaction>
</comment>
<dbReference type="GO" id="GO:0042802">
    <property type="term" value="F:identical protein binding"/>
    <property type="evidence" value="ECO:0007669"/>
    <property type="project" value="TreeGrafter"/>
</dbReference>
<dbReference type="InterPro" id="IPR005814">
    <property type="entry name" value="Aminotrans_3"/>
</dbReference>
<dbReference type="GO" id="GO:0010121">
    <property type="term" value="P:L-arginine catabolic process to proline via ornithine"/>
    <property type="evidence" value="ECO:0007669"/>
    <property type="project" value="TreeGrafter"/>
</dbReference>
<accession>A0A9P0MTT4</accession>
<dbReference type="OrthoDB" id="425114at2759"/>
<dbReference type="Gene3D" id="3.40.640.10">
    <property type="entry name" value="Type I PLP-dependent aspartate aminotransferase-like (Major domain)"/>
    <property type="match status" value="1"/>
</dbReference>
<dbReference type="PANTHER" id="PTHR11986">
    <property type="entry name" value="AMINOTRANSFERASE CLASS III"/>
    <property type="match status" value="1"/>
</dbReference>
<comment type="pathway">
    <text evidence="4">Amino-acid biosynthesis; L-proline biosynthesis; L-glutamate 5-semialdehyde from L-ornithine: step 1/1.</text>
</comment>